<dbReference type="InterPro" id="IPR023063">
    <property type="entry name" value="ErpA_proteobact"/>
</dbReference>
<proteinExistence type="inferred from homology"/>
<reference evidence="6" key="1">
    <citation type="submission" date="2010-01" db="EMBL/GenBank/DDBJ databases">
        <title>Genome fragments of uncultured bacteria from the North Pacific subtropical Gyre.</title>
        <authorList>
            <person name="Pham V.D."/>
            <person name="Delong E.F."/>
        </authorList>
    </citation>
    <scope>NUCLEOTIDE SEQUENCE</scope>
</reference>
<dbReference type="PROSITE" id="PS01152">
    <property type="entry name" value="HESB"/>
    <property type="match status" value="1"/>
</dbReference>
<organism evidence="6">
    <name type="scientific">uncultured gamma proteobacterium HF0770_40P16</name>
    <dbReference type="NCBI Taxonomy" id="723580"/>
    <lineage>
        <taxon>Bacteria</taxon>
        <taxon>Pseudomonadati</taxon>
        <taxon>Pseudomonadota</taxon>
        <taxon>Gammaproteobacteria</taxon>
        <taxon>environmental samples</taxon>
    </lineage>
</organism>
<feature type="domain" description="Core" evidence="5">
    <location>
        <begin position="9"/>
        <end position="111"/>
    </location>
</feature>
<protein>
    <recommendedName>
        <fullName evidence="4">Iron-sulfur cluster insertion protein ErpA</fullName>
    </recommendedName>
</protein>
<dbReference type="InterPro" id="IPR035903">
    <property type="entry name" value="HesB-like_dom_sf"/>
</dbReference>
<keyword evidence="2 4" id="KW-0408">Iron</keyword>
<dbReference type="GO" id="GO:0051537">
    <property type="term" value="F:2 iron, 2 sulfur cluster binding"/>
    <property type="evidence" value="ECO:0007669"/>
    <property type="project" value="TreeGrafter"/>
</dbReference>
<dbReference type="PANTHER" id="PTHR43011:SF1">
    <property type="entry name" value="IRON-SULFUR CLUSTER ASSEMBLY 2 HOMOLOG, MITOCHONDRIAL"/>
    <property type="match status" value="1"/>
</dbReference>
<dbReference type="Gene3D" id="2.60.300.12">
    <property type="entry name" value="HesB-like domain"/>
    <property type="match status" value="1"/>
</dbReference>
<comment type="subunit">
    <text evidence="4">Homodimer.</text>
</comment>
<dbReference type="InterPro" id="IPR017870">
    <property type="entry name" value="FeS_cluster_insertion_CS"/>
</dbReference>
<name>E7C7R8_9GAMM</name>
<keyword evidence="3 4" id="KW-0411">Iron-sulfur</keyword>
<dbReference type="GO" id="GO:0016226">
    <property type="term" value="P:iron-sulfur cluster assembly"/>
    <property type="evidence" value="ECO:0007669"/>
    <property type="project" value="UniProtKB-UniRule"/>
</dbReference>
<dbReference type="GO" id="GO:0051539">
    <property type="term" value="F:4 iron, 4 sulfur cluster binding"/>
    <property type="evidence" value="ECO:0007669"/>
    <property type="project" value="TreeGrafter"/>
</dbReference>
<comment type="similarity">
    <text evidence="4">Belongs to the HesB/IscA family.</text>
</comment>
<dbReference type="PANTHER" id="PTHR43011">
    <property type="entry name" value="IRON-SULFUR CLUSTER ASSEMBLY 2 HOMOLOG, MITOCHONDRIAL"/>
    <property type="match status" value="1"/>
</dbReference>
<keyword evidence="1 4" id="KW-0479">Metal-binding</keyword>
<dbReference type="NCBIfam" id="NF010147">
    <property type="entry name" value="PRK13623.1"/>
    <property type="match status" value="1"/>
</dbReference>
<dbReference type="Pfam" id="PF01521">
    <property type="entry name" value="Fe-S_biosyn"/>
    <property type="match status" value="1"/>
</dbReference>
<evidence type="ECO:0000256" key="3">
    <source>
        <dbReference type="ARBA" id="ARBA00023014"/>
    </source>
</evidence>
<feature type="binding site" evidence="4">
    <location>
        <position position="43"/>
    </location>
    <ligand>
        <name>iron-sulfur cluster</name>
        <dbReference type="ChEBI" id="CHEBI:30408"/>
    </ligand>
</feature>
<dbReference type="GO" id="GO:0005506">
    <property type="term" value="F:iron ion binding"/>
    <property type="evidence" value="ECO:0007669"/>
    <property type="project" value="UniProtKB-UniRule"/>
</dbReference>
<accession>E7C7R8</accession>
<feature type="binding site" evidence="4">
    <location>
        <position position="107"/>
    </location>
    <ligand>
        <name>iron-sulfur cluster</name>
        <dbReference type="ChEBI" id="CHEBI:30408"/>
    </ligand>
</feature>
<gene>
    <name evidence="4" type="primary">erpA</name>
</gene>
<comment type="function">
    <text evidence="4">Required for insertion of 4Fe-4S clusters for at least IspG.</text>
</comment>
<evidence type="ECO:0000256" key="1">
    <source>
        <dbReference type="ARBA" id="ARBA00022723"/>
    </source>
</evidence>
<dbReference type="FunFam" id="2.60.300.12:FF:000002">
    <property type="entry name" value="Iron-sulfur cluster insertion protein ErpA"/>
    <property type="match status" value="1"/>
</dbReference>
<evidence type="ECO:0000256" key="4">
    <source>
        <dbReference type="HAMAP-Rule" id="MF_01380"/>
    </source>
</evidence>
<feature type="binding site" evidence="4">
    <location>
        <position position="109"/>
    </location>
    <ligand>
        <name>iron-sulfur cluster</name>
        <dbReference type="ChEBI" id="CHEBI:30408"/>
    </ligand>
</feature>
<evidence type="ECO:0000313" key="6">
    <source>
        <dbReference type="EMBL" id="ADI23492.1"/>
    </source>
</evidence>
<dbReference type="InterPro" id="IPR016092">
    <property type="entry name" value="ATAP"/>
</dbReference>
<evidence type="ECO:0000256" key="2">
    <source>
        <dbReference type="ARBA" id="ARBA00023004"/>
    </source>
</evidence>
<dbReference type="HAMAP" id="MF_01380">
    <property type="entry name" value="Fe_S_insert_ErpA"/>
    <property type="match status" value="1"/>
</dbReference>
<dbReference type="EMBL" id="GU568016">
    <property type="protein sequence ID" value="ADI23492.1"/>
    <property type="molecule type" value="Genomic_DNA"/>
</dbReference>
<dbReference type="GO" id="GO:0005829">
    <property type="term" value="C:cytosol"/>
    <property type="evidence" value="ECO:0007669"/>
    <property type="project" value="TreeGrafter"/>
</dbReference>
<comment type="cofactor">
    <cofactor evidence="4">
        <name>iron-sulfur cluster</name>
        <dbReference type="ChEBI" id="CHEBI:30408"/>
    </cofactor>
    <text evidence="4">Binds 1 iron-sulfur cluster per subunit.</text>
</comment>
<sequence length="115" mass="12396">MVETFNPSELILTKGAVRKIHSLSEPEKGSKVNLRVYVTGGGCSGFQYGFSFDREIDEEDTCVSKDGANLVIDPLSLQYLAGSTIDYSEDLSGSKFIVKNPNAITTCGCGESFSI</sequence>
<dbReference type="NCBIfam" id="TIGR00049">
    <property type="entry name" value="iron-sulfur cluster assembly accessory protein"/>
    <property type="match status" value="1"/>
</dbReference>
<dbReference type="SUPFAM" id="SSF89360">
    <property type="entry name" value="HesB-like domain"/>
    <property type="match status" value="1"/>
</dbReference>
<dbReference type="AlphaFoldDB" id="E7C7R8"/>
<evidence type="ECO:0000259" key="5">
    <source>
        <dbReference type="Pfam" id="PF01521"/>
    </source>
</evidence>
<dbReference type="InterPro" id="IPR000361">
    <property type="entry name" value="ATAP_core_dom"/>
</dbReference>